<dbReference type="RefSeq" id="WP_040095281.1">
    <property type="nucleotide sequence ID" value="NZ_JWJD01000001.1"/>
</dbReference>
<keyword evidence="9" id="KW-0699">rRNA-binding</keyword>
<dbReference type="HAMAP" id="MF_00104">
    <property type="entry name" value="RNase_III"/>
    <property type="match status" value="1"/>
</dbReference>
<keyword evidence="9" id="KW-0479">Metal-binding</keyword>
<sequence length="234" mass="25570">MNEHSQVDALQSRIGYQFGDSQLLQVALTHKSYANEQGDSTWSYNERLEFLGDAVLGLAVSQYVFETFSALSEGEMSRIRSEVVSESCLAAIARRLELGGHLLLGRGEERSGGRNKSSLLANVLEALFGAVFCDGGFAAARQTIHRLLADEIVQSARRKAGIDYKTRLQEHFQKTFGRTPVYHLVGSSGPDHDRLYRVEVLFDGDVIGSGEGSTKKRAEQLAAGAALNTMNIDG</sequence>
<dbReference type="Proteomes" id="UP000035068">
    <property type="component" value="Unassembled WGS sequence"/>
</dbReference>
<dbReference type="InterPro" id="IPR011907">
    <property type="entry name" value="RNase_III"/>
</dbReference>
<accession>A0A0C2HX57</accession>
<dbReference type="Gene3D" id="1.10.1520.10">
    <property type="entry name" value="Ribonuclease III domain"/>
    <property type="match status" value="1"/>
</dbReference>
<keyword evidence="5 9" id="KW-0540">Nuclease</keyword>
<comment type="similarity">
    <text evidence="2">Belongs to the ribonuclease III family.</text>
</comment>
<keyword evidence="7 9" id="KW-0378">Hydrolase</keyword>
<reference evidence="12 13" key="1">
    <citation type="submission" date="2014-12" db="EMBL/GenBank/DDBJ databases">
        <title>Genomes of Geoalkalibacter ferrihydriticus and Geoalkalibacter subterraneus, two haloalkaliphilic metal-reducing members of the Geobacteraceae.</title>
        <authorList>
            <person name="Badalamenti J.P."/>
            <person name="Torres C.I."/>
            <person name="Krajmalnik-Brown R."/>
            <person name="Bond D.R."/>
        </authorList>
    </citation>
    <scope>NUCLEOTIDE SEQUENCE [LARGE SCALE GENOMIC DNA]</scope>
    <source>
        <strain evidence="12 13">DSM 17813</strain>
    </source>
</reference>
<gene>
    <name evidence="9" type="primary">rnc</name>
    <name evidence="12" type="ORF">GFER_01040</name>
</gene>
<dbReference type="GO" id="GO:0010468">
    <property type="term" value="P:regulation of gene expression"/>
    <property type="evidence" value="ECO:0007669"/>
    <property type="project" value="TreeGrafter"/>
</dbReference>
<keyword evidence="13" id="KW-1185">Reference proteome</keyword>
<dbReference type="InterPro" id="IPR000999">
    <property type="entry name" value="RNase_III_dom"/>
</dbReference>
<dbReference type="GO" id="GO:0019843">
    <property type="term" value="F:rRNA binding"/>
    <property type="evidence" value="ECO:0007669"/>
    <property type="project" value="UniProtKB-KW"/>
</dbReference>
<feature type="binding site" evidence="9">
    <location>
        <position position="122"/>
    </location>
    <ligand>
        <name>Mg(2+)</name>
        <dbReference type="ChEBI" id="CHEBI:18420"/>
    </ligand>
</feature>
<dbReference type="FunFam" id="1.10.1520.10:FF:000001">
    <property type="entry name" value="Ribonuclease 3"/>
    <property type="match status" value="1"/>
</dbReference>
<keyword evidence="6 9" id="KW-0255">Endonuclease</keyword>
<evidence type="ECO:0000256" key="9">
    <source>
        <dbReference type="HAMAP-Rule" id="MF_00104"/>
    </source>
</evidence>
<evidence type="ECO:0000256" key="7">
    <source>
        <dbReference type="ARBA" id="ARBA00022801"/>
    </source>
</evidence>
<dbReference type="PANTHER" id="PTHR11207:SF0">
    <property type="entry name" value="RIBONUCLEASE 3"/>
    <property type="match status" value="1"/>
</dbReference>
<feature type="active site" evidence="9">
    <location>
        <position position="53"/>
    </location>
</feature>
<comment type="subunit">
    <text evidence="9">Homodimer.</text>
</comment>
<evidence type="ECO:0000256" key="1">
    <source>
        <dbReference type="ARBA" id="ARBA00000109"/>
    </source>
</evidence>
<proteinExistence type="inferred from homology"/>
<keyword evidence="9" id="KW-0963">Cytoplasm</keyword>
<dbReference type="AlphaFoldDB" id="A0A0C2HX57"/>
<dbReference type="GO" id="GO:0046872">
    <property type="term" value="F:metal ion binding"/>
    <property type="evidence" value="ECO:0007669"/>
    <property type="project" value="UniProtKB-KW"/>
</dbReference>
<organism evidence="12 13">
    <name type="scientific">Geoalkalibacter ferrihydriticus DSM 17813</name>
    <dbReference type="NCBI Taxonomy" id="1121915"/>
    <lineage>
        <taxon>Bacteria</taxon>
        <taxon>Pseudomonadati</taxon>
        <taxon>Thermodesulfobacteriota</taxon>
        <taxon>Desulfuromonadia</taxon>
        <taxon>Desulfuromonadales</taxon>
        <taxon>Geoalkalibacteraceae</taxon>
        <taxon>Geoalkalibacter</taxon>
    </lineage>
</organism>
<keyword evidence="8 9" id="KW-0694">RNA-binding</keyword>
<evidence type="ECO:0000256" key="4">
    <source>
        <dbReference type="ARBA" id="ARBA00022664"/>
    </source>
</evidence>
<keyword evidence="9" id="KW-0460">Magnesium</keyword>
<dbReference type="SMART" id="SM00358">
    <property type="entry name" value="DSRM"/>
    <property type="match status" value="1"/>
</dbReference>
<dbReference type="GO" id="GO:0003725">
    <property type="term" value="F:double-stranded RNA binding"/>
    <property type="evidence" value="ECO:0007669"/>
    <property type="project" value="TreeGrafter"/>
</dbReference>
<comment type="function">
    <text evidence="9">Digests double-stranded RNA. Involved in the processing of primary rRNA transcript to yield the immediate precursors to the large and small rRNAs (23S and 16S). Processes some mRNAs, and tRNAs when they are encoded in the rRNA operon. Processes pre-crRNA and tracrRNA of type II CRISPR loci if present in the organism.</text>
</comment>
<dbReference type="InterPro" id="IPR014720">
    <property type="entry name" value="dsRBD_dom"/>
</dbReference>
<dbReference type="NCBIfam" id="TIGR02191">
    <property type="entry name" value="RNaseIII"/>
    <property type="match status" value="1"/>
</dbReference>
<evidence type="ECO:0000313" key="13">
    <source>
        <dbReference type="Proteomes" id="UP000035068"/>
    </source>
</evidence>
<dbReference type="GO" id="GO:0008033">
    <property type="term" value="P:tRNA processing"/>
    <property type="evidence" value="ECO:0007669"/>
    <property type="project" value="UniProtKB-KW"/>
</dbReference>
<feature type="domain" description="DRBM" evidence="10">
    <location>
        <begin position="163"/>
        <end position="232"/>
    </location>
</feature>
<dbReference type="InterPro" id="IPR036389">
    <property type="entry name" value="RNase_III_sf"/>
</dbReference>
<dbReference type="SUPFAM" id="SSF54768">
    <property type="entry name" value="dsRNA-binding domain-like"/>
    <property type="match status" value="1"/>
</dbReference>
<keyword evidence="3 9" id="KW-0698">rRNA processing</keyword>
<evidence type="ECO:0000256" key="3">
    <source>
        <dbReference type="ARBA" id="ARBA00022552"/>
    </source>
</evidence>
<comment type="caution">
    <text evidence="12">The sequence shown here is derived from an EMBL/GenBank/DDBJ whole genome shotgun (WGS) entry which is preliminary data.</text>
</comment>
<evidence type="ECO:0000313" key="12">
    <source>
        <dbReference type="EMBL" id="KIH77362.1"/>
    </source>
</evidence>
<keyword evidence="4 9" id="KW-0507">mRNA processing</keyword>
<feature type="binding site" evidence="9">
    <location>
        <position position="125"/>
    </location>
    <ligand>
        <name>Mg(2+)</name>
        <dbReference type="ChEBI" id="CHEBI:18420"/>
    </ligand>
</feature>
<evidence type="ECO:0000259" key="11">
    <source>
        <dbReference type="PROSITE" id="PS50142"/>
    </source>
</evidence>
<feature type="active site" evidence="9">
    <location>
        <position position="125"/>
    </location>
</feature>
<dbReference type="Gene3D" id="3.30.160.20">
    <property type="match status" value="1"/>
</dbReference>
<dbReference type="PROSITE" id="PS50137">
    <property type="entry name" value="DS_RBD"/>
    <property type="match status" value="1"/>
</dbReference>
<dbReference type="PROSITE" id="PS50142">
    <property type="entry name" value="RNASE_3_2"/>
    <property type="match status" value="1"/>
</dbReference>
<evidence type="ECO:0000256" key="5">
    <source>
        <dbReference type="ARBA" id="ARBA00022722"/>
    </source>
</evidence>
<evidence type="ECO:0000256" key="6">
    <source>
        <dbReference type="ARBA" id="ARBA00022759"/>
    </source>
</evidence>
<keyword evidence="9" id="KW-0819">tRNA processing</keyword>
<dbReference type="CDD" id="cd10845">
    <property type="entry name" value="DSRM_RNAse_III_family"/>
    <property type="match status" value="1"/>
</dbReference>
<dbReference type="CDD" id="cd00593">
    <property type="entry name" value="RIBOc"/>
    <property type="match status" value="1"/>
</dbReference>
<dbReference type="SUPFAM" id="SSF69065">
    <property type="entry name" value="RNase III domain-like"/>
    <property type="match status" value="1"/>
</dbReference>
<dbReference type="SMART" id="SM00535">
    <property type="entry name" value="RIBOc"/>
    <property type="match status" value="1"/>
</dbReference>
<dbReference type="GO" id="GO:0006364">
    <property type="term" value="P:rRNA processing"/>
    <property type="evidence" value="ECO:0007669"/>
    <property type="project" value="UniProtKB-UniRule"/>
</dbReference>
<comment type="catalytic activity">
    <reaction evidence="1 9">
        <text>Endonucleolytic cleavage to 5'-phosphomonoester.</text>
        <dbReference type="EC" id="3.1.26.3"/>
    </reaction>
</comment>
<protein>
    <recommendedName>
        <fullName evidence="9">Ribonuclease 3</fullName>
        <ecNumber evidence="9">3.1.26.3</ecNumber>
    </recommendedName>
    <alternativeName>
        <fullName evidence="9">Ribonuclease III</fullName>
        <shortName evidence="9">RNase III</shortName>
    </alternativeName>
</protein>
<evidence type="ECO:0000259" key="10">
    <source>
        <dbReference type="PROSITE" id="PS50137"/>
    </source>
</evidence>
<comment type="subcellular location">
    <subcellularLocation>
        <location evidence="9">Cytoplasm</location>
    </subcellularLocation>
</comment>
<evidence type="ECO:0000256" key="8">
    <source>
        <dbReference type="ARBA" id="ARBA00022884"/>
    </source>
</evidence>
<dbReference type="GO" id="GO:0004525">
    <property type="term" value="F:ribonuclease III activity"/>
    <property type="evidence" value="ECO:0007669"/>
    <property type="project" value="UniProtKB-UniRule"/>
</dbReference>
<dbReference type="GO" id="GO:0005737">
    <property type="term" value="C:cytoplasm"/>
    <property type="evidence" value="ECO:0007669"/>
    <property type="project" value="UniProtKB-SubCell"/>
</dbReference>
<feature type="domain" description="RNase III" evidence="11">
    <location>
        <begin position="7"/>
        <end position="136"/>
    </location>
</feature>
<dbReference type="EMBL" id="JWJD01000001">
    <property type="protein sequence ID" value="KIH77362.1"/>
    <property type="molecule type" value="Genomic_DNA"/>
</dbReference>
<comment type="cofactor">
    <cofactor evidence="9">
        <name>Mg(2+)</name>
        <dbReference type="ChEBI" id="CHEBI:18420"/>
    </cofactor>
</comment>
<dbReference type="PANTHER" id="PTHR11207">
    <property type="entry name" value="RIBONUCLEASE III"/>
    <property type="match status" value="1"/>
</dbReference>
<evidence type="ECO:0000256" key="2">
    <source>
        <dbReference type="ARBA" id="ARBA00010183"/>
    </source>
</evidence>
<name>A0A0C2HX57_9BACT</name>
<dbReference type="Pfam" id="PF00035">
    <property type="entry name" value="dsrm"/>
    <property type="match status" value="1"/>
</dbReference>
<dbReference type="GO" id="GO:0006397">
    <property type="term" value="P:mRNA processing"/>
    <property type="evidence" value="ECO:0007669"/>
    <property type="project" value="UniProtKB-UniRule"/>
</dbReference>
<feature type="binding site" evidence="9">
    <location>
        <position position="49"/>
    </location>
    <ligand>
        <name>Mg(2+)</name>
        <dbReference type="ChEBI" id="CHEBI:18420"/>
    </ligand>
</feature>
<dbReference type="PROSITE" id="PS00517">
    <property type="entry name" value="RNASE_3_1"/>
    <property type="match status" value="1"/>
</dbReference>
<dbReference type="Pfam" id="PF14622">
    <property type="entry name" value="Ribonucleas_3_3"/>
    <property type="match status" value="1"/>
</dbReference>
<dbReference type="EC" id="3.1.26.3" evidence="9"/>